<evidence type="ECO:0000313" key="2">
    <source>
        <dbReference type="EMBL" id="HGG03602.1"/>
    </source>
</evidence>
<dbReference type="Gene3D" id="1.10.3680.10">
    <property type="entry name" value="TerB-like"/>
    <property type="match status" value="1"/>
</dbReference>
<protein>
    <submittedName>
        <fullName evidence="2">TerB family tellurite resistance protein</fullName>
    </submittedName>
</protein>
<feature type="domain" description="Co-chaperone DjlA N-terminal" evidence="1">
    <location>
        <begin position="18"/>
        <end position="133"/>
    </location>
</feature>
<accession>A0A7C3ZNR7</accession>
<reference evidence="2" key="1">
    <citation type="journal article" date="2020" name="mSystems">
        <title>Genome- and Community-Level Interaction Insights into Carbon Utilization and Element Cycling Functions of Hydrothermarchaeota in Hydrothermal Sediment.</title>
        <authorList>
            <person name="Zhou Z."/>
            <person name="Liu Y."/>
            <person name="Xu W."/>
            <person name="Pan J."/>
            <person name="Luo Z.H."/>
            <person name="Li M."/>
        </authorList>
    </citation>
    <scope>NUCLEOTIDE SEQUENCE [LARGE SCALE GENOMIC DNA]</scope>
    <source>
        <strain evidence="2">SpSt-374</strain>
    </source>
</reference>
<dbReference type="InterPro" id="IPR029024">
    <property type="entry name" value="TerB-like"/>
</dbReference>
<dbReference type="Pfam" id="PF05099">
    <property type="entry name" value="TerB"/>
    <property type="match status" value="1"/>
</dbReference>
<dbReference type="SUPFAM" id="SSF158682">
    <property type="entry name" value="TerB-like"/>
    <property type="match status" value="1"/>
</dbReference>
<comment type="caution">
    <text evidence="2">The sequence shown here is derived from an EMBL/GenBank/DDBJ whole genome shotgun (WGS) entry which is preliminary data.</text>
</comment>
<dbReference type="InterPro" id="IPR007791">
    <property type="entry name" value="DjlA_N"/>
</dbReference>
<organism evidence="2">
    <name type="scientific">Planktothricoides sp. SpSt-374</name>
    <dbReference type="NCBI Taxonomy" id="2282167"/>
    <lineage>
        <taxon>Bacteria</taxon>
        <taxon>Bacillati</taxon>
        <taxon>Cyanobacteriota</taxon>
        <taxon>Cyanophyceae</taxon>
        <taxon>Oscillatoriophycideae</taxon>
        <taxon>Oscillatoriales</taxon>
        <taxon>Oscillatoriaceae</taxon>
        <taxon>Planktothricoides</taxon>
    </lineage>
</organism>
<proteinExistence type="predicted"/>
<sequence>MTIPPPPPPITPRQMNLLRVVTAMAWSDGELAKEEVDLMLERFSKLFASVPEHQQQLQQELRDYMMQNLPLEESIAKLETPQERELVLQLGYAVIAASSRTPDEPKINEDEAEAYRKLVELLQLPPETVHRLEAEV</sequence>
<dbReference type="EMBL" id="DSPX01000250">
    <property type="protein sequence ID" value="HGG03602.1"/>
    <property type="molecule type" value="Genomic_DNA"/>
</dbReference>
<name>A0A7C3ZNR7_9CYAN</name>
<dbReference type="AlphaFoldDB" id="A0A7C3ZNR7"/>
<gene>
    <name evidence="2" type="ORF">ENR15_23930</name>
</gene>
<evidence type="ECO:0000259" key="1">
    <source>
        <dbReference type="Pfam" id="PF05099"/>
    </source>
</evidence>
<dbReference type="CDD" id="cd07177">
    <property type="entry name" value="terB_like"/>
    <property type="match status" value="1"/>
</dbReference>